<accession>A0A1L4D109</accession>
<feature type="transmembrane region" description="Helical" evidence="1">
    <location>
        <begin position="268"/>
        <end position="287"/>
    </location>
</feature>
<dbReference type="Proteomes" id="UP000184731">
    <property type="component" value="Chromosome"/>
</dbReference>
<dbReference type="RefSeq" id="WP_148697631.1">
    <property type="nucleotide sequence ID" value="NZ_CP017834.1"/>
</dbReference>
<organism evidence="3 4">
    <name type="scientific">Silvanigrella aquatica</name>
    <dbReference type="NCBI Taxonomy" id="1915309"/>
    <lineage>
        <taxon>Bacteria</taxon>
        <taxon>Pseudomonadati</taxon>
        <taxon>Bdellovibrionota</taxon>
        <taxon>Oligoflexia</taxon>
        <taxon>Silvanigrellales</taxon>
        <taxon>Silvanigrellaceae</taxon>
        <taxon>Silvanigrella</taxon>
    </lineage>
</organism>
<feature type="domain" description="CAAX prenyl protease 2/Lysostaphin resistance protein A-like" evidence="2">
    <location>
        <begin position="177"/>
        <end position="276"/>
    </location>
</feature>
<name>A0A1L4D109_9BACT</name>
<keyword evidence="4" id="KW-1185">Reference proteome</keyword>
<dbReference type="Pfam" id="PF02517">
    <property type="entry name" value="Rce1-like"/>
    <property type="match status" value="1"/>
</dbReference>
<feature type="transmembrane region" description="Helical" evidence="1">
    <location>
        <begin position="218"/>
        <end position="233"/>
    </location>
</feature>
<feature type="transmembrane region" description="Helical" evidence="1">
    <location>
        <begin position="7"/>
        <end position="37"/>
    </location>
</feature>
<reference evidence="3 4" key="1">
    <citation type="submission" date="2016-10" db="EMBL/GenBank/DDBJ databases">
        <title>Silvanigrella aquatica sp. nov., isolated from a freshwater lake located in the Black Forest, Germany, description of Silvanigrellaceae fam. nov., Silvanigrellales ord. nov., reclassification of the order Bdellovibrionales in the class Oligoflexia, reclassification of the families Bacteriovoracaceae and Halobacteriovoraceae in the new order Bacteriovoracales ord. nov., and reclassification of the family Pseudobacteriovoracaceae in the order Oligoflexiales.</title>
        <authorList>
            <person name="Hahn M.W."/>
            <person name="Schmidt J."/>
            <person name="Koll U."/>
            <person name="Rohde M."/>
            <person name="Verbag S."/>
            <person name="Pitt A."/>
            <person name="Nakai R."/>
            <person name="Naganuma T."/>
            <person name="Lang E."/>
        </authorList>
    </citation>
    <scope>NUCLEOTIDE SEQUENCE [LARGE SCALE GENOMIC DNA]</scope>
    <source>
        <strain evidence="3 4">MWH-Nonnen-W8red</strain>
    </source>
</reference>
<dbReference type="GO" id="GO:0004175">
    <property type="term" value="F:endopeptidase activity"/>
    <property type="evidence" value="ECO:0007669"/>
    <property type="project" value="UniProtKB-ARBA"/>
</dbReference>
<gene>
    <name evidence="3" type="ORF">AXG55_08200</name>
</gene>
<dbReference type="GO" id="GO:0080120">
    <property type="term" value="P:CAAX-box protein maturation"/>
    <property type="evidence" value="ECO:0007669"/>
    <property type="project" value="UniProtKB-ARBA"/>
</dbReference>
<proteinExistence type="predicted"/>
<feature type="transmembrane region" description="Helical" evidence="1">
    <location>
        <begin position="151"/>
        <end position="172"/>
    </location>
</feature>
<dbReference type="STRING" id="1915309.AXG55_08200"/>
<protein>
    <recommendedName>
        <fullName evidence="2">CAAX prenyl protease 2/Lysostaphin resistance protein A-like domain-containing protein</fullName>
    </recommendedName>
</protein>
<keyword evidence="1" id="KW-1133">Transmembrane helix</keyword>
<dbReference type="KEGG" id="saqi:AXG55_08200"/>
<sequence>MLGAEVLLFLIGISSLSIWLFSKVEISVTIAIIFSFITFFLGYISYPSLLLIILFSFSCYYYTSVKNNFLKFALLLVIATFITVVILKIIPESKSIPIFQGVTFSPLSKPFWMSIEIEKSVCGIILTAFLIKKSKKLSDWFQTIKEFPLPLITLLLFLLTPALLSHFVKINYKIPSDTYLFIINNLLLTCVAEEAFFRGFLQKNLFDFLSKNLKMKKGADIFAIVLTSVAFGLNHVQGGILYAIFAFFSGIWYGYVYQKSFKIESAILIHFGFNLVHFIFFTYPSYIGHK</sequence>
<feature type="transmembrane region" description="Helical" evidence="1">
    <location>
        <begin position="111"/>
        <end position="131"/>
    </location>
</feature>
<evidence type="ECO:0000259" key="2">
    <source>
        <dbReference type="Pfam" id="PF02517"/>
    </source>
</evidence>
<feature type="transmembrane region" description="Helical" evidence="1">
    <location>
        <begin position="178"/>
        <end position="197"/>
    </location>
</feature>
<dbReference type="AlphaFoldDB" id="A0A1L4D109"/>
<dbReference type="InterPro" id="IPR003675">
    <property type="entry name" value="Rce1/LyrA-like_dom"/>
</dbReference>
<dbReference type="EMBL" id="CP017834">
    <property type="protein sequence ID" value="APJ03889.1"/>
    <property type="molecule type" value="Genomic_DNA"/>
</dbReference>
<feature type="transmembrane region" description="Helical" evidence="1">
    <location>
        <begin position="43"/>
        <end position="62"/>
    </location>
</feature>
<evidence type="ECO:0000313" key="4">
    <source>
        <dbReference type="Proteomes" id="UP000184731"/>
    </source>
</evidence>
<feature type="transmembrane region" description="Helical" evidence="1">
    <location>
        <begin position="69"/>
        <end position="91"/>
    </location>
</feature>
<evidence type="ECO:0000313" key="3">
    <source>
        <dbReference type="EMBL" id="APJ03889.1"/>
    </source>
</evidence>
<keyword evidence="1" id="KW-0472">Membrane</keyword>
<keyword evidence="1" id="KW-0812">Transmembrane</keyword>
<evidence type="ECO:0000256" key="1">
    <source>
        <dbReference type="SAM" id="Phobius"/>
    </source>
</evidence>
<dbReference type="OrthoDB" id="5322702at2"/>